<keyword evidence="3" id="KW-0378">Hydrolase</keyword>
<dbReference type="Gene3D" id="1.10.3210.10">
    <property type="entry name" value="Hypothetical protein af1432"/>
    <property type="match status" value="1"/>
</dbReference>
<dbReference type="SUPFAM" id="SSF53067">
    <property type="entry name" value="Actin-like ATPase domain"/>
    <property type="match status" value="2"/>
</dbReference>
<evidence type="ECO:0000256" key="3">
    <source>
        <dbReference type="ARBA" id="ARBA00022801"/>
    </source>
</evidence>
<dbReference type="EC" id="3.6.1.11" evidence="2"/>
<name>A0A2S6N5D6_9HYPH</name>
<dbReference type="PANTHER" id="PTHR30005:SF0">
    <property type="entry name" value="RETROGRADE REGULATION PROTEIN 2"/>
    <property type="match status" value="1"/>
</dbReference>
<organism evidence="7 8">
    <name type="scientific">Rhodoblastus sphagnicola</name>
    <dbReference type="NCBI Taxonomy" id="333368"/>
    <lineage>
        <taxon>Bacteria</taxon>
        <taxon>Pseudomonadati</taxon>
        <taxon>Pseudomonadota</taxon>
        <taxon>Alphaproteobacteria</taxon>
        <taxon>Hyphomicrobiales</taxon>
        <taxon>Rhodoblastaceae</taxon>
        <taxon>Rhodoblastus</taxon>
    </lineage>
</organism>
<feature type="domain" description="Ppx/GppA phosphatase N-terminal" evidence="5">
    <location>
        <begin position="34"/>
        <end position="305"/>
    </location>
</feature>
<evidence type="ECO:0000313" key="8">
    <source>
        <dbReference type="Proteomes" id="UP000239089"/>
    </source>
</evidence>
<proteinExistence type="inferred from homology"/>
<comment type="similarity">
    <text evidence="1">Belongs to the GppA/Ppx family.</text>
</comment>
<dbReference type="Pfam" id="PF02541">
    <property type="entry name" value="Ppx-GppA"/>
    <property type="match status" value="1"/>
</dbReference>
<reference evidence="7 8" key="1">
    <citation type="journal article" date="2018" name="Arch. Microbiol.">
        <title>New insights into the metabolic potential of the phototrophic purple bacterium Rhodopila globiformis DSM 161(T) from its draft genome sequence and evidence for a vanadium-dependent nitrogenase.</title>
        <authorList>
            <person name="Imhoff J.F."/>
            <person name="Rahn T."/>
            <person name="Kunzel S."/>
            <person name="Neulinger S.C."/>
        </authorList>
    </citation>
    <scope>NUCLEOTIDE SEQUENCE [LARGE SCALE GENOMIC DNA]</scope>
    <source>
        <strain evidence="7 8">DSM 16996</strain>
    </source>
</reference>
<dbReference type="Gene3D" id="3.30.420.150">
    <property type="entry name" value="Exopolyphosphatase. Domain 2"/>
    <property type="match status" value="1"/>
</dbReference>
<dbReference type="InterPro" id="IPR022371">
    <property type="entry name" value="Exopolyphosphatase"/>
</dbReference>
<dbReference type="EMBL" id="NHSJ01000087">
    <property type="protein sequence ID" value="PPQ29819.1"/>
    <property type="molecule type" value="Genomic_DNA"/>
</dbReference>
<evidence type="ECO:0000256" key="2">
    <source>
        <dbReference type="ARBA" id="ARBA00012451"/>
    </source>
</evidence>
<dbReference type="Proteomes" id="UP000239089">
    <property type="component" value="Unassembled WGS sequence"/>
</dbReference>
<evidence type="ECO:0000313" key="7">
    <source>
        <dbReference type="EMBL" id="PPQ29819.1"/>
    </source>
</evidence>
<comment type="caution">
    <text evidence="7">The sequence shown here is derived from an EMBL/GenBank/DDBJ whole genome shotgun (WGS) entry which is preliminary data.</text>
</comment>
<evidence type="ECO:0000256" key="1">
    <source>
        <dbReference type="ARBA" id="ARBA00007125"/>
    </source>
</evidence>
<dbReference type="InterPro" id="IPR003695">
    <property type="entry name" value="Ppx_GppA_N"/>
</dbReference>
<dbReference type="CDD" id="cd24052">
    <property type="entry name" value="ASKHA_NBD_HpPPX-GppA-like"/>
    <property type="match status" value="1"/>
</dbReference>
<dbReference type="GO" id="GO:0006793">
    <property type="term" value="P:phosphorus metabolic process"/>
    <property type="evidence" value="ECO:0007669"/>
    <property type="project" value="InterPro"/>
</dbReference>
<evidence type="ECO:0000256" key="4">
    <source>
        <dbReference type="ARBA" id="ARBA00047607"/>
    </source>
</evidence>
<protein>
    <recommendedName>
        <fullName evidence="2">exopolyphosphatase</fullName>
        <ecNumber evidence="2">3.6.1.11</ecNumber>
    </recommendedName>
</protein>
<gene>
    <name evidence="7" type="ORF">CCR94_14330</name>
</gene>
<comment type="catalytic activity">
    <reaction evidence="4">
        <text>[phosphate](n) + H2O = [phosphate](n-1) + phosphate + H(+)</text>
        <dbReference type="Rhea" id="RHEA:21528"/>
        <dbReference type="Rhea" id="RHEA-COMP:9859"/>
        <dbReference type="Rhea" id="RHEA-COMP:14279"/>
        <dbReference type="ChEBI" id="CHEBI:15377"/>
        <dbReference type="ChEBI" id="CHEBI:15378"/>
        <dbReference type="ChEBI" id="CHEBI:16838"/>
        <dbReference type="ChEBI" id="CHEBI:43474"/>
        <dbReference type="EC" id="3.6.1.11"/>
    </reaction>
</comment>
<accession>A0A2S6N5D6</accession>
<evidence type="ECO:0000259" key="6">
    <source>
        <dbReference type="Pfam" id="PF21697"/>
    </source>
</evidence>
<dbReference type="GO" id="GO:0004309">
    <property type="term" value="F:exopolyphosphatase activity"/>
    <property type="evidence" value="ECO:0007669"/>
    <property type="project" value="UniProtKB-EC"/>
</dbReference>
<dbReference type="Gene3D" id="3.30.420.40">
    <property type="match status" value="1"/>
</dbReference>
<dbReference type="InterPro" id="IPR043129">
    <property type="entry name" value="ATPase_NBD"/>
</dbReference>
<dbReference type="PANTHER" id="PTHR30005">
    <property type="entry name" value="EXOPOLYPHOSPHATASE"/>
    <property type="match status" value="1"/>
</dbReference>
<dbReference type="InterPro" id="IPR050273">
    <property type="entry name" value="GppA/Ppx_hydrolase"/>
</dbReference>
<dbReference type="OrthoDB" id="3698573at2"/>
<evidence type="ECO:0000259" key="5">
    <source>
        <dbReference type="Pfam" id="PF02541"/>
    </source>
</evidence>
<dbReference type="NCBIfam" id="TIGR03706">
    <property type="entry name" value="exo_poly_only"/>
    <property type="match status" value="1"/>
</dbReference>
<dbReference type="InterPro" id="IPR048951">
    <property type="entry name" value="Ppx_C"/>
</dbReference>
<feature type="domain" description="Exopolyphosphatase C-terminal" evidence="6">
    <location>
        <begin position="314"/>
        <end position="496"/>
    </location>
</feature>
<sequence length="500" mass="53153">MVRGQGRLPGVKPAAIVDIGSNSVRLVAYEGVTRSPSPIFNEKAMCGLGRGVATTGELAAESMERALAALRRFRKLCEIMRIDDVTPIATAAARDAANGPAFLAAAGAAIGRPIELISGAREAELSALGVISTFHQADGVVGDLGGGSLELIEVKAGQPGVGVSLKLGALALMDASGASPKAAVKIARDALADAAPLETLRGRTFYAVGGTWRSLAKLHMRQRNYPLEVMHGYEIPARDALDFAALVERVDSEALVSVGVVSQQRRPSLAYGAVALEEIIRRGKPARVVVSIGGVREGLLYTRLDAATQARDPLLEAARAYNLLRSRSPGHGEDMIHWSDAFFASSQLNETAEEKRLRHAACLYGDIGWRTSPDHRARLAMDLLANTPTMGVDHAGRAYLGMAVAYRHIGMEEDVNPLIRGLATPRLMDRARIMGALQRVAYIISASNPGVLPRVKLTCAKGELLLTLPPDLADLAGERLGGRLKQLARLLGRKPAMAIA</sequence>
<dbReference type="RefSeq" id="WP_104508527.1">
    <property type="nucleotide sequence ID" value="NZ_JACIGC010000003.1"/>
</dbReference>
<dbReference type="Pfam" id="PF21697">
    <property type="entry name" value="Ppx_C"/>
    <property type="match status" value="1"/>
</dbReference>
<dbReference type="SUPFAM" id="SSF109604">
    <property type="entry name" value="HD-domain/PDEase-like"/>
    <property type="match status" value="1"/>
</dbReference>
<keyword evidence="8" id="KW-1185">Reference proteome</keyword>
<dbReference type="AlphaFoldDB" id="A0A2S6N5D6"/>